<evidence type="ECO:0000256" key="1">
    <source>
        <dbReference type="ARBA" id="ARBA00022679"/>
    </source>
</evidence>
<dbReference type="PIRSF" id="PIRSF004976">
    <property type="entry name" value="ATPase_YdaO"/>
    <property type="match status" value="1"/>
</dbReference>
<name>A0A7G6E322_THEFR</name>
<organism evidence="3 4">
    <name type="scientific">Thermanaerosceptrum fracticalcis</name>
    <dbReference type="NCBI Taxonomy" id="1712410"/>
    <lineage>
        <taxon>Bacteria</taxon>
        <taxon>Bacillati</taxon>
        <taxon>Bacillota</taxon>
        <taxon>Clostridia</taxon>
        <taxon>Eubacteriales</taxon>
        <taxon>Peptococcaceae</taxon>
        <taxon>Thermanaerosceptrum</taxon>
    </lineage>
</organism>
<dbReference type="EMBL" id="CP045798">
    <property type="protein sequence ID" value="QNB46476.1"/>
    <property type="molecule type" value="Genomic_DNA"/>
</dbReference>
<dbReference type="InterPro" id="IPR035107">
    <property type="entry name" value="tRNA_thiolation_TtcA_Ctu1"/>
</dbReference>
<dbReference type="OrthoDB" id="9801054at2"/>
<keyword evidence="1" id="KW-0808">Transferase</keyword>
<evidence type="ECO:0000313" key="3">
    <source>
        <dbReference type="EMBL" id="QNB46476.1"/>
    </source>
</evidence>
<feature type="domain" description="tRNA(Ile)-lysidine/2-thiocytidine synthase N-terminal" evidence="2">
    <location>
        <begin position="28"/>
        <end position="196"/>
    </location>
</feature>
<dbReference type="InterPro" id="IPR011063">
    <property type="entry name" value="TilS/TtcA_N"/>
</dbReference>
<proteinExistence type="predicted"/>
<dbReference type="AlphaFoldDB" id="A0A7G6E322"/>
<dbReference type="RefSeq" id="WP_034422230.1">
    <property type="nucleotide sequence ID" value="NZ_CP045798.1"/>
</dbReference>
<dbReference type="KEGG" id="tfr:BR63_09210"/>
<dbReference type="CDD" id="cd24138">
    <property type="entry name" value="TtcA-like"/>
    <property type="match status" value="1"/>
</dbReference>
<dbReference type="PANTHER" id="PTHR43686">
    <property type="entry name" value="SULFURTRANSFERASE-RELATED"/>
    <property type="match status" value="1"/>
</dbReference>
<dbReference type="PANTHER" id="PTHR43686:SF1">
    <property type="entry name" value="AMINOTRAN_5 DOMAIN-CONTAINING PROTEIN"/>
    <property type="match status" value="1"/>
</dbReference>
<dbReference type="Proteomes" id="UP000515847">
    <property type="component" value="Chromosome"/>
</dbReference>
<dbReference type="Pfam" id="PF01171">
    <property type="entry name" value="ATP_bind_3"/>
    <property type="match status" value="1"/>
</dbReference>
<evidence type="ECO:0000259" key="2">
    <source>
        <dbReference type="Pfam" id="PF01171"/>
    </source>
</evidence>
<accession>A0A7G6E322</accession>
<dbReference type="InterPro" id="IPR014729">
    <property type="entry name" value="Rossmann-like_a/b/a_fold"/>
</dbReference>
<protein>
    <submittedName>
        <fullName evidence="3">tRNA 2-thiocytidine biosynthesis protein TtcA</fullName>
    </submittedName>
</protein>
<evidence type="ECO:0000313" key="4">
    <source>
        <dbReference type="Proteomes" id="UP000515847"/>
    </source>
</evidence>
<dbReference type="GO" id="GO:0008033">
    <property type="term" value="P:tRNA processing"/>
    <property type="evidence" value="ECO:0007669"/>
    <property type="project" value="InterPro"/>
</dbReference>
<dbReference type="GO" id="GO:0016740">
    <property type="term" value="F:transferase activity"/>
    <property type="evidence" value="ECO:0007669"/>
    <property type="project" value="UniProtKB-KW"/>
</dbReference>
<reference evidence="3 4" key="1">
    <citation type="journal article" date="2019" name="Front. Microbiol.">
        <title>Thermoanaerosceptrum fracticalcis gen. nov. sp. nov., a Novel Fumarate-Fermenting Microorganism From a Deep Fractured Carbonate Aquifer of the US Great Basin.</title>
        <authorList>
            <person name="Hamilton-Brehm S.D."/>
            <person name="Stewart L.E."/>
            <person name="Zavarin M."/>
            <person name="Caldwell M."/>
            <person name="Lawson P.A."/>
            <person name="Onstott T.C."/>
            <person name="Grzymski J."/>
            <person name="Neveux I."/>
            <person name="Lollar B.S."/>
            <person name="Russell C.E."/>
            <person name="Moser D.P."/>
        </authorList>
    </citation>
    <scope>NUCLEOTIDE SEQUENCE [LARGE SCALE GENOMIC DNA]</scope>
    <source>
        <strain evidence="3 4">DRI-13</strain>
    </source>
</reference>
<keyword evidence="4" id="KW-1185">Reference proteome</keyword>
<gene>
    <name evidence="3" type="ORF">BR63_09210</name>
</gene>
<dbReference type="SUPFAM" id="SSF52402">
    <property type="entry name" value="Adenine nucleotide alpha hydrolases-like"/>
    <property type="match status" value="1"/>
</dbReference>
<sequence length="270" mass="30978">MRISLPRTIIRTIQRAVVEFELLETNDKILVGLSGGKDSTLLLYALTILKKHLPFPIEVEALTIDLGFKKQEEMDLSPLQTMCNQLEVPFHTIRAELADDILNNPQQNPCARCSYFRRAIIHNFAKDKGFNKVAFAHHYDDAVETFLMGILYSGQLSTFLPKTYLDKTGITVIRPLVYLREAEIKGAIKKLGITPMPSPCPRDGETKRAVVKEMIRSLRKENENIFAHLAAAMRQGRNIQLWPRELTKEEIWQKSHEFWYQRKGDTPAEA</sequence>
<dbReference type="Gene3D" id="3.40.50.620">
    <property type="entry name" value="HUPs"/>
    <property type="match status" value="1"/>
</dbReference>